<protein>
    <submittedName>
        <fullName evidence="6">Beclin-1-like protein</fullName>
    </submittedName>
</protein>
<dbReference type="GO" id="GO:0000407">
    <property type="term" value="C:phagophore assembly site"/>
    <property type="evidence" value="ECO:0007669"/>
    <property type="project" value="TreeGrafter"/>
</dbReference>
<feature type="coiled-coil region" evidence="2">
    <location>
        <begin position="222"/>
        <end position="266"/>
    </location>
</feature>
<feature type="domain" description="Atg6/beclin coiled-coil" evidence="5">
    <location>
        <begin position="171"/>
        <end position="298"/>
    </location>
</feature>
<evidence type="ECO:0000259" key="4">
    <source>
        <dbReference type="Pfam" id="PF04111"/>
    </source>
</evidence>
<dbReference type="InterPro" id="IPR038274">
    <property type="entry name" value="Atg6/Beclin_C_sf"/>
</dbReference>
<dbReference type="GO" id="GO:0030674">
    <property type="term" value="F:protein-macromolecule adaptor activity"/>
    <property type="evidence" value="ECO:0007669"/>
    <property type="project" value="TreeGrafter"/>
</dbReference>
<feature type="domain" description="Atg6 BARA" evidence="4">
    <location>
        <begin position="302"/>
        <end position="364"/>
    </location>
</feature>
<evidence type="ECO:0000313" key="6">
    <source>
        <dbReference type="EMBL" id="PKA66676.1"/>
    </source>
</evidence>
<evidence type="ECO:0000256" key="3">
    <source>
        <dbReference type="SAM" id="MobiDB-lite"/>
    </source>
</evidence>
<dbReference type="AlphaFoldDB" id="A0A2I0BFX4"/>
<feature type="domain" description="Atg6 BARA" evidence="4">
    <location>
        <begin position="365"/>
        <end position="453"/>
    </location>
</feature>
<dbReference type="GO" id="GO:0043548">
    <property type="term" value="F:phosphatidylinositol 3-kinase binding"/>
    <property type="evidence" value="ECO:0007669"/>
    <property type="project" value="TreeGrafter"/>
</dbReference>
<dbReference type="GO" id="GO:0000045">
    <property type="term" value="P:autophagosome assembly"/>
    <property type="evidence" value="ECO:0007669"/>
    <property type="project" value="TreeGrafter"/>
</dbReference>
<keyword evidence="2" id="KW-0175">Coiled coil</keyword>
<dbReference type="GO" id="GO:0006995">
    <property type="term" value="P:cellular response to nitrogen starvation"/>
    <property type="evidence" value="ECO:0007669"/>
    <property type="project" value="TreeGrafter"/>
</dbReference>
<dbReference type="PANTHER" id="PTHR12768:SF4">
    <property type="entry name" value="BECLIN-1"/>
    <property type="match status" value="1"/>
</dbReference>
<dbReference type="Gene3D" id="6.10.250.3110">
    <property type="match status" value="1"/>
</dbReference>
<dbReference type="Gene3D" id="1.10.418.40">
    <property type="entry name" value="Autophagy protein 6/Beclin 1"/>
    <property type="match status" value="2"/>
</dbReference>
<dbReference type="EMBL" id="KZ451885">
    <property type="protein sequence ID" value="PKA66676.1"/>
    <property type="molecule type" value="Genomic_DNA"/>
</dbReference>
<dbReference type="InterPro" id="IPR040455">
    <property type="entry name" value="Atg6_BARA"/>
</dbReference>
<name>A0A2I0BFX4_9ASPA</name>
<comment type="similarity">
    <text evidence="1">Belongs to the beclin family.</text>
</comment>
<sequence>MDETGEGGKRKGFPVDPNLPRWVCQNCHHALCIVGVESYADKFFNDPSRSGMQASSVQGSMLGSSRMDHSFVLLPKQKALGHGIPPRPRTGPSQSDVLEKGMEESFVVLPPAAASMYNSGSTLDCGEANLPTPGPSTSTPLPANSSGFHSSIIVLKKAFDIAMSQTQVDQPLCLECMRVLSDKLDKEVDDVNMDIKAYEACLQRSELESYDVLSDSDFFKEKMKMEEEERRLHAAIDDTEKQFAEVKVEKEKLESKTCLFKELEERYWHEFNNFQFQLALHQDERDAILAKIEVLQAHMELLKRTNVLTDAFPIWHEGEFGTINNFRLGRLPKTPVEWDEINAAWGQACLLLHTMAQYFRPKFQFGPVNLFWSTRYDKAMTLFLTCLKEFADFANDMDQENNVPPEKCFRLPYKIENDKIETYTITQSFNKQENWTKALRYMLCNLKWVLYWFVGNTNFQPLSKSSYHSEAPAARPGPPNAKQSTPI</sequence>
<evidence type="ECO:0000259" key="5">
    <source>
        <dbReference type="Pfam" id="PF17675"/>
    </source>
</evidence>
<dbReference type="GO" id="GO:0034271">
    <property type="term" value="C:phosphatidylinositol 3-kinase complex, class III, type I"/>
    <property type="evidence" value="ECO:0007669"/>
    <property type="project" value="TreeGrafter"/>
</dbReference>
<gene>
    <name evidence="6" type="ORF">AXF42_Ash003331</name>
</gene>
<evidence type="ECO:0000313" key="7">
    <source>
        <dbReference type="Proteomes" id="UP000236161"/>
    </source>
</evidence>
<dbReference type="STRING" id="1088818.A0A2I0BFX4"/>
<accession>A0A2I0BFX4</accession>
<dbReference type="GO" id="GO:0000423">
    <property type="term" value="P:mitophagy"/>
    <property type="evidence" value="ECO:0007669"/>
    <property type="project" value="TreeGrafter"/>
</dbReference>
<dbReference type="GO" id="GO:0045324">
    <property type="term" value="P:late endosome to vacuole transport"/>
    <property type="evidence" value="ECO:0007669"/>
    <property type="project" value="TreeGrafter"/>
</dbReference>
<dbReference type="InterPro" id="IPR041691">
    <property type="entry name" value="Atg6/beclin_CC"/>
</dbReference>
<evidence type="ECO:0000256" key="1">
    <source>
        <dbReference type="ARBA" id="ARBA00005965"/>
    </source>
</evidence>
<evidence type="ECO:0000256" key="2">
    <source>
        <dbReference type="SAM" id="Coils"/>
    </source>
</evidence>
<dbReference type="OrthoDB" id="20368at2759"/>
<dbReference type="Proteomes" id="UP000236161">
    <property type="component" value="Unassembled WGS sequence"/>
</dbReference>
<dbReference type="PANTHER" id="PTHR12768">
    <property type="entry name" value="BECLIN 1"/>
    <property type="match status" value="1"/>
</dbReference>
<dbReference type="Pfam" id="PF17675">
    <property type="entry name" value="APG6_N"/>
    <property type="match status" value="1"/>
</dbReference>
<dbReference type="GO" id="GO:0034272">
    <property type="term" value="C:phosphatidylinositol 3-kinase complex, class III, type II"/>
    <property type="evidence" value="ECO:0007669"/>
    <property type="project" value="TreeGrafter"/>
</dbReference>
<feature type="region of interest" description="Disordered" evidence="3">
    <location>
        <begin position="468"/>
        <end position="487"/>
    </location>
</feature>
<dbReference type="Pfam" id="PF04111">
    <property type="entry name" value="APG6"/>
    <property type="match status" value="2"/>
</dbReference>
<reference evidence="6 7" key="1">
    <citation type="journal article" date="2017" name="Nature">
        <title>The Apostasia genome and the evolution of orchids.</title>
        <authorList>
            <person name="Zhang G.Q."/>
            <person name="Liu K.W."/>
            <person name="Li Z."/>
            <person name="Lohaus R."/>
            <person name="Hsiao Y.Y."/>
            <person name="Niu S.C."/>
            <person name="Wang J.Y."/>
            <person name="Lin Y.C."/>
            <person name="Xu Q."/>
            <person name="Chen L.J."/>
            <person name="Yoshida K."/>
            <person name="Fujiwara S."/>
            <person name="Wang Z.W."/>
            <person name="Zhang Y.Q."/>
            <person name="Mitsuda N."/>
            <person name="Wang M."/>
            <person name="Liu G.H."/>
            <person name="Pecoraro L."/>
            <person name="Huang H.X."/>
            <person name="Xiao X.J."/>
            <person name="Lin M."/>
            <person name="Wu X.Y."/>
            <person name="Wu W.L."/>
            <person name="Chen Y.Y."/>
            <person name="Chang S.B."/>
            <person name="Sakamoto S."/>
            <person name="Ohme-Takagi M."/>
            <person name="Yagi M."/>
            <person name="Zeng S.J."/>
            <person name="Shen C.Y."/>
            <person name="Yeh C.M."/>
            <person name="Luo Y.B."/>
            <person name="Tsai W.C."/>
            <person name="Van de Peer Y."/>
            <person name="Liu Z.J."/>
        </authorList>
    </citation>
    <scope>NUCLEOTIDE SEQUENCE [LARGE SCALE GENOMIC DNA]</scope>
    <source>
        <strain evidence="7">cv. Shenzhen</strain>
        <tissue evidence="6">Stem</tissue>
    </source>
</reference>
<dbReference type="InterPro" id="IPR007243">
    <property type="entry name" value="Atg6/Beclin"/>
</dbReference>
<keyword evidence="7" id="KW-1185">Reference proteome</keyword>
<organism evidence="6 7">
    <name type="scientific">Apostasia shenzhenica</name>
    <dbReference type="NCBI Taxonomy" id="1088818"/>
    <lineage>
        <taxon>Eukaryota</taxon>
        <taxon>Viridiplantae</taxon>
        <taxon>Streptophyta</taxon>
        <taxon>Embryophyta</taxon>
        <taxon>Tracheophyta</taxon>
        <taxon>Spermatophyta</taxon>
        <taxon>Magnoliopsida</taxon>
        <taxon>Liliopsida</taxon>
        <taxon>Asparagales</taxon>
        <taxon>Orchidaceae</taxon>
        <taxon>Apostasioideae</taxon>
        <taxon>Apostasia</taxon>
    </lineage>
</organism>
<proteinExistence type="inferred from homology"/>